<evidence type="ECO:0008006" key="5">
    <source>
        <dbReference type="Google" id="ProtNLM"/>
    </source>
</evidence>
<accession>A0A1X9LLI3</accession>
<keyword evidence="2" id="KW-1133">Transmembrane helix</keyword>
<dbReference type="Gene3D" id="2.130.10.10">
    <property type="entry name" value="YVTN repeat-like/Quinoprotein amine dehydrogenase"/>
    <property type="match status" value="1"/>
</dbReference>
<feature type="region of interest" description="Disordered" evidence="1">
    <location>
        <begin position="387"/>
        <end position="425"/>
    </location>
</feature>
<protein>
    <recommendedName>
        <fullName evidence="5">Gram-positive cocci surface proteins LPxTG domain-containing protein</fullName>
    </recommendedName>
</protein>
<keyword evidence="4" id="KW-1185">Reference proteome</keyword>
<sequence length="469" mass="46975">MCCAPSLATAAPIAVDPFYEVTTTGAATDLAVQDPFGNVYVMVVTPAGAEIRKIGSDGVLIDTFALPAGAQPSDMAVDALGDVYVSDSGTGAISRITPDGVINNAFSASPDGKARALSIIADDATLYVLGASTSIYEIGFSGVVNPAFTFSTPTTTNAIDVDRNRNVYAASMDGRVIVLAPDGKKTTWMLDASPNLTDIEARNDGSWVVYGDLRHKIIERTVADDINTTTLPSAIDDIAMDSAGSIYFVDQAGALMTLPHGGYTPQQVGAFTTTGTPSAVRVGATQTLVAAWGTNPTVATMPFVPSVSSAPITATIGEGETFTSTITTAGGLGSASVKSSNLPTWLTLTNGVLSGTATAPGNYVFDVVASNDLGDSSAQTQTIVVTPAVAPSPTPSPTSGDTTGAGGNGGSTTAGGSSGAAAGGRGALASTGNDGAVALASALVSGGIALMGVAAMVFARRRRPARTNG</sequence>
<dbReference type="Gene3D" id="2.120.10.30">
    <property type="entry name" value="TolB, C-terminal domain"/>
    <property type="match status" value="1"/>
</dbReference>
<dbReference type="InterPro" id="IPR013783">
    <property type="entry name" value="Ig-like_fold"/>
</dbReference>
<dbReference type="InterPro" id="IPR011042">
    <property type="entry name" value="6-blade_b-propeller_TolB-like"/>
</dbReference>
<evidence type="ECO:0000256" key="1">
    <source>
        <dbReference type="SAM" id="MobiDB-lite"/>
    </source>
</evidence>
<dbReference type="SUPFAM" id="SSF63829">
    <property type="entry name" value="Calcium-dependent phosphotriesterase"/>
    <property type="match status" value="1"/>
</dbReference>
<dbReference type="Proteomes" id="UP000192775">
    <property type="component" value="Chromosome"/>
</dbReference>
<dbReference type="GO" id="GO:0005975">
    <property type="term" value="P:carbohydrate metabolic process"/>
    <property type="evidence" value="ECO:0007669"/>
    <property type="project" value="UniProtKB-ARBA"/>
</dbReference>
<dbReference type="KEGG" id="cphy:B5808_05895"/>
<dbReference type="GO" id="GO:0005509">
    <property type="term" value="F:calcium ion binding"/>
    <property type="evidence" value="ECO:0007669"/>
    <property type="project" value="InterPro"/>
</dbReference>
<gene>
    <name evidence="3" type="ORF">B5808_05895</name>
</gene>
<evidence type="ECO:0000256" key="2">
    <source>
        <dbReference type="SAM" id="Phobius"/>
    </source>
</evidence>
<evidence type="ECO:0000313" key="4">
    <source>
        <dbReference type="Proteomes" id="UP000192775"/>
    </source>
</evidence>
<name>A0A1X9LLI3_9MICO</name>
<organism evidence="3 4">
    <name type="scientific">Cnuibacter physcomitrellae</name>
    <dbReference type="NCBI Taxonomy" id="1619308"/>
    <lineage>
        <taxon>Bacteria</taxon>
        <taxon>Bacillati</taxon>
        <taxon>Actinomycetota</taxon>
        <taxon>Actinomycetes</taxon>
        <taxon>Micrococcales</taxon>
        <taxon>Microbacteriaceae</taxon>
        <taxon>Cnuibacter</taxon>
    </lineage>
</organism>
<dbReference type="InterPro" id="IPR015943">
    <property type="entry name" value="WD40/YVTN_repeat-like_dom_sf"/>
</dbReference>
<dbReference type="EMBL" id="CP020715">
    <property type="protein sequence ID" value="ARJ04801.1"/>
    <property type="molecule type" value="Genomic_DNA"/>
</dbReference>
<feature type="transmembrane region" description="Helical" evidence="2">
    <location>
        <begin position="436"/>
        <end position="459"/>
    </location>
</feature>
<proteinExistence type="predicted"/>
<keyword evidence="2" id="KW-0812">Transmembrane</keyword>
<dbReference type="AlphaFoldDB" id="A0A1X9LLI3"/>
<dbReference type="InterPro" id="IPR015919">
    <property type="entry name" value="Cadherin-like_sf"/>
</dbReference>
<keyword evidence="2" id="KW-0472">Membrane</keyword>
<feature type="compositionally biased region" description="Gly residues" evidence="1">
    <location>
        <begin position="403"/>
        <end position="425"/>
    </location>
</feature>
<reference evidence="3 4" key="1">
    <citation type="submission" date="2017-04" db="EMBL/GenBank/DDBJ databases">
        <authorList>
            <person name="Afonso C.L."/>
            <person name="Miller P.J."/>
            <person name="Scott M.A."/>
            <person name="Spackman E."/>
            <person name="Goraichik I."/>
            <person name="Dimitrov K.M."/>
            <person name="Suarez D.L."/>
            <person name="Swayne D.E."/>
        </authorList>
    </citation>
    <scope>NUCLEOTIDE SEQUENCE [LARGE SCALE GENOMIC DNA]</scope>
    <source>
        <strain evidence="4">XA(T)</strain>
    </source>
</reference>
<dbReference type="SUPFAM" id="SSF49313">
    <property type="entry name" value="Cadherin-like"/>
    <property type="match status" value="1"/>
</dbReference>
<dbReference type="Gene3D" id="2.60.40.10">
    <property type="entry name" value="Immunoglobulins"/>
    <property type="match status" value="1"/>
</dbReference>
<dbReference type="GO" id="GO:0016020">
    <property type="term" value="C:membrane"/>
    <property type="evidence" value="ECO:0007669"/>
    <property type="project" value="InterPro"/>
</dbReference>
<evidence type="ECO:0000313" key="3">
    <source>
        <dbReference type="EMBL" id="ARJ04801.1"/>
    </source>
</evidence>